<evidence type="ECO:0000313" key="3">
    <source>
        <dbReference type="EMBL" id="GMR32528.1"/>
    </source>
</evidence>
<dbReference type="AlphaFoldDB" id="A0AAN4Z1W9"/>
<sequence>QICVKWILLLILINIVTSSSTSQSKDEKRRLSFLDRFDRRRTDERDRSAERQSRERRQSGAEVMAGFAAAIGVNRVADERRRPPVVQEQIGDSDEVADDSGFPSIRLIASSEILDDLTCSTARSFPTTSDTTSSGDKESEELDELSSSEEILDSLRQAQHQVQARPALGQQSGQSRPASR</sequence>
<feature type="region of interest" description="Disordered" evidence="1">
    <location>
        <begin position="42"/>
        <end position="61"/>
    </location>
</feature>
<dbReference type="EMBL" id="BTRK01000001">
    <property type="protein sequence ID" value="GMR32528.1"/>
    <property type="molecule type" value="Genomic_DNA"/>
</dbReference>
<feature type="signal peptide" evidence="2">
    <location>
        <begin position="1"/>
        <end position="18"/>
    </location>
</feature>
<feature type="non-terminal residue" evidence="3">
    <location>
        <position position="1"/>
    </location>
</feature>
<keyword evidence="2" id="KW-0732">Signal</keyword>
<reference evidence="4" key="1">
    <citation type="submission" date="2022-10" db="EMBL/GenBank/DDBJ databases">
        <title>Genome assembly of Pristionchus species.</title>
        <authorList>
            <person name="Yoshida K."/>
            <person name="Sommer R.J."/>
        </authorList>
    </citation>
    <scope>NUCLEOTIDE SEQUENCE [LARGE SCALE GENOMIC DNA]</scope>
    <source>
        <strain evidence="4">RS5460</strain>
    </source>
</reference>
<proteinExistence type="predicted"/>
<dbReference type="Proteomes" id="UP001328107">
    <property type="component" value="Unassembled WGS sequence"/>
</dbReference>
<feature type="region of interest" description="Disordered" evidence="1">
    <location>
        <begin position="78"/>
        <end position="98"/>
    </location>
</feature>
<feature type="compositionally biased region" description="Polar residues" evidence="1">
    <location>
        <begin position="121"/>
        <end position="132"/>
    </location>
</feature>
<accession>A0AAN4Z1W9</accession>
<evidence type="ECO:0000256" key="2">
    <source>
        <dbReference type="SAM" id="SignalP"/>
    </source>
</evidence>
<feature type="region of interest" description="Disordered" evidence="1">
    <location>
        <begin position="121"/>
        <end position="180"/>
    </location>
</feature>
<feature type="compositionally biased region" description="Polar residues" evidence="1">
    <location>
        <begin position="169"/>
        <end position="180"/>
    </location>
</feature>
<evidence type="ECO:0000256" key="1">
    <source>
        <dbReference type="SAM" id="MobiDB-lite"/>
    </source>
</evidence>
<protein>
    <submittedName>
        <fullName evidence="3">Uncharacterized protein</fullName>
    </submittedName>
</protein>
<comment type="caution">
    <text evidence="3">The sequence shown here is derived from an EMBL/GenBank/DDBJ whole genome shotgun (WGS) entry which is preliminary data.</text>
</comment>
<name>A0AAN4Z1W9_9BILA</name>
<keyword evidence="4" id="KW-1185">Reference proteome</keyword>
<feature type="compositionally biased region" description="Basic and acidic residues" evidence="1">
    <location>
        <begin position="42"/>
        <end position="59"/>
    </location>
</feature>
<feature type="compositionally biased region" description="Acidic residues" evidence="1">
    <location>
        <begin position="138"/>
        <end position="152"/>
    </location>
</feature>
<feature type="chain" id="PRO_5042904640" evidence="2">
    <location>
        <begin position="19"/>
        <end position="180"/>
    </location>
</feature>
<evidence type="ECO:0000313" key="4">
    <source>
        <dbReference type="Proteomes" id="UP001328107"/>
    </source>
</evidence>
<gene>
    <name evidence="3" type="ORF">PMAYCL1PPCAC_02723</name>
</gene>
<organism evidence="3 4">
    <name type="scientific">Pristionchus mayeri</name>
    <dbReference type="NCBI Taxonomy" id="1317129"/>
    <lineage>
        <taxon>Eukaryota</taxon>
        <taxon>Metazoa</taxon>
        <taxon>Ecdysozoa</taxon>
        <taxon>Nematoda</taxon>
        <taxon>Chromadorea</taxon>
        <taxon>Rhabditida</taxon>
        <taxon>Rhabditina</taxon>
        <taxon>Diplogasteromorpha</taxon>
        <taxon>Diplogasteroidea</taxon>
        <taxon>Neodiplogasteridae</taxon>
        <taxon>Pristionchus</taxon>
    </lineage>
</organism>